<dbReference type="RefSeq" id="WP_092062383.1">
    <property type="nucleotide sequence ID" value="NZ_FOJU01000002.1"/>
</dbReference>
<evidence type="ECO:0000256" key="7">
    <source>
        <dbReference type="SAM" id="MobiDB-lite"/>
    </source>
</evidence>
<sequence>MHARIYQPSRNAMQSGMARTRQWILEFAPQEPRDIDPLMGWTSSSDMDSQVRIRFDTKEEALTYAKENGIEVQVMEPKRRKPNVRPMGYGENFATNRRGAWTH</sequence>
<dbReference type="GO" id="GO:0022900">
    <property type="term" value="P:electron transport chain"/>
    <property type="evidence" value="ECO:0007669"/>
    <property type="project" value="InterPro"/>
</dbReference>
<dbReference type="STRING" id="871651.SAMN05421688_1443"/>
<evidence type="ECO:0000313" key="9">
    <source>
        <dbReference type="Proteomes" id="UP000198796"/>
    </source>
</evidence>
<dbReference type="OrthoDB" id="9799572at2"/>
<dbReference type="PANTHER" id="PTHR12219:SF8">
    <property type="entry name" value="NADH DEHYDROGENASE [UBIQUINONE] IRON-SULFUR PROTEIN 4, MITOCHONDRIAL"/>
    <property type="match status" value="1"/>
</dbReference>
<organism evidence="8 9">
    <name type="scientific">Poseidonocella pacifica</name>
    <dbReference type="NCBI Taxonomy" id="871651"/>
    <lineage>
        <taxon>Bacteria</taxon>
        <taxon>Pseudomonadati</taxon>
        <taxon>Pseudomonadota</taxon>
        <taxon>Alphaproteobacteria</taxon>
        <taxon>Rhodobacterales</taxon>
        <taxon>Roseobacteraceae</taxon>
        <taxon>Poseidonocella</taxon>
    </lineage>
</organism>
<keyword evidence="9" id="KW-1185">Reference proteome</keyword>
<protein>
    <submittedName>
        <fullName evidence="8">NADH dehydrogenase</fullName>
    </submittedName>
</protein>
<keyword evidence="5" id="KW-0249">Electron transport</keyword>
<evidence type="ECO:0000256" key="5">
    <source>
        <dbReference type="ARBA" id="ARBA00022982"/>
    </source>
</evidence>
<dbReference type="PANTHER" id="PTHR12219">
    <property type="entry name" value="NADH-UBIQUINONE OXIDOREDUCTASE"/>
    <property type="match status" value="1"/>
</dbReference>
<feature type="region of interest" description="Disordered" evidence="7">
    <location>
        <begin position="78"/>
        <end position="103"/>
    </location>
</feature>
<proteinExistence type="predicted"/>
<dbReference type="GO" id="GO:0016020">
    <property type="term" value="C:membrane"/>
    <property type="evidence" value="ECO:0007669"/>
    <property type="project" value="UniProtKB-SubCell"/>
</dbReference>
<name>A0A1I0WIT3_9RHOB</name>
<dbReference type="InterPro" id="IPR038532">
    <property type="entry name" value="NDUFS4-like_sf"/>
</dbReference>
<evidence type="ECO:0000256" key="4">
    <source>
        <dbReference type="ARBA" id="ARBA00022946"/>
    </source>
</evidence>
<evidence type="ECO:0000256" key="6">
    <source>
        <dbReference type="ARBA" id="ARBA00023136"/>
    </source>
</evidence>
<keyword evidence="6" id="KW-0472">Membrane</keyword>
<evidence type="ECO:0000313" key="8">
    <source>
        <dbReference type="EMBL" id="SFA88138.1"/>
    </source>
</evidence>
<evidence type="ECO:0000256" key="2">
    <source>
        <dbReference type="ARBA" id="ARBA00022448"/>
    </source>
</evidence>
<accession>A0A1I0WIT3</accession>
<dbReference type="Pfam" id="PF04800">
    <property type="entry name" value="NDUS4"/>
    <property type="match status" value="1"/>
</dbReference>
<dbReference type="AlphaFoldDB" id="A0A1I0WIT3"/>
<evidence type="ECO:0000256" key="3">
    <source>
        <dbReference type="ARBA" id="ARBA00022660"/>
    </source>
</evidence>
<evidence type="ECO:0000256" key="1">
    <source>
        <dbReference type="ARBA" id="ARBA00004370"/>
    </source>
</evidence>
<dbReference type="EMBL" id="FOJU01000002">
    <property type="protein sequence ID" value="SFA88138.1"/>
    <property type="molecule type" value="Genomic_DNA"/>
</dbReference>
<dbReference type="Gene3D" id="3.30.160.190">
    <property type="entry name" value="atu1810 like domain"/>
    <property type="match status" value="1"/>
</dbReference>
<keyword evidence="4" id="KW-0809">Transit peptide</keyword>
<comment type="subcellular location">
    <subcellularLocation>
        <location evidence="1">Membrane</location>
    </subcellularLocation>
</comment>
<keyword evidence="2" id="KW-0813">Transport</keyword>
<dbReference type="InterPro" id="IPR006885">
    <property type="entry name" value="NADH_UbQ_FeS_4_mit-like"/>
</dbReference>
<dbReference type="Proteomes" id="UP000198796">
    <property type="component" value="Unassembled WGS sequence"/>
</dbReference>
<gene>
    <name evidence="8" type="ORF">SAMN05421688_1443</name>
</gene>
<keyword evidence="3" id="KW-0679">Respiratory chain</keyword>
<reference evidence="8 9" key="1">
    <citation type="submission" date="2016-10" db="EMBL/GenBank/DDBJ databases">
        <authorList>
            <person name="de Groot N.N."/>
        </authorList>
    </citation>
    <scope>NUCLEOTIDE SEQUENCE [LARGE SCALE GENOMIC DNA]</scope>
    <source>
        <strain evidence="8 9">DSM 29316</strain>
    </source>
</reference>